<evidence type="ECO:0000259" key="6">
    <source>
        <dbReference type="Pfam" id="PF25917"/>
    </source>
</evidence>
<evidence type="ECO:0000313" key="9">
    <source>
        <dbReference type="EMBL" id="MBY6138340.1"/>
    </source>
</evidence>
<organism evidence="9 10">
    <name type="scientific">Leisingera daeponensis</name>
    <dbReference type="NCBI Taxonomy" id="405746"/>
    <lineage>
        <taxon>Bacteria</taxon>
        <taxon>Pseudomonadati</taxon>
        <taxon>Pseudomonadota</taxon>
        <taxon>Alphaproteobacteria</taxon>
        <taxon>Rhodobacterales</taxon>
        <taxon>Roseobacteraceae</taxon>
        <taxon>Leisingera</taxon>
    </lineage>
</organism>
<dbReference type="EMBL" id="JAHVJA010000001">
    <property type="protein sequence ID" value="MBY6138340.1"/>
    <property type="molecule type" value="Genomic_DNA"/>
</dbReference>
<keyword evidence="10" id="KW-1185">Reference proteome</keyword>
<dbReference type="Pfam" id="PF25876">
    <property type="entry name" value="HH_MFP_RND"/>
    <property type="match status" value="1"/>
</dbReference>
<evidence type="ECO:0000259" key="8">
    <source>
        <dbReference type="Pfam" id="PF25967"/>
    </source>
</evidence>
<dbReference type="Pfam" id="PF25967">
    <property type="entry name" value="RND-MFP_C"/>
    <property type="match status" value="1"/>
</dbReference>
<feature type="chain" id="PRO_5046587572" evidence="4">
    <location>
        <begin position="32"/>
        <end position="383"/>
    </location>
</feature>
<dbReference type="Gene3D" id="2.40.420.20">
    <property type="match status" value="1"/>
</dbReference>
<protein>
    <submittedName>
        <fullName evidence="9">Efflux RND transporter periplasmic adaptor subunit</fullName>
    </submittedName>
</protein>
<feature type="coiled-coil region" evidence="3">
    <location>
        <begin position="98"/>
        <end position="132"/>
    </location>
</feature>
<keyword evidence="4" id="KW-0732">Signal</keyword>
<dbReference type="SUPFAM" id="SSF111369">
    <property type="entry name" value="HlyD-like secretion proteins"/>
    <property type="match status" value="1"/>
</dbReference>
<dbReference type="InterPro" id="IPR058624">
    <property type="entry name" value="MdtA-like_HH"/>
</dbReference>
<dbReference type="Proteomes" id="UP000766629">
    <property type="component" value="Unassembled WGS sequence"/>
</dbReference>
<feature type="domain" description="Multidrug resistance protein MdtA-like barrel-sandwich hybrid" evidence="6">
    <location>
        <begin position="65"/>
        <end position="203"/>
    </location>
</feature>
<name>A0ABS7NAX1_9RHOB</name>
<dbReference type="NCBIfam" id="TIGR01730">
    <property type="entry name" value="RND_mfp"/>
    <property type="match status" value="1"/>
</dbReference>
<dbReference type="InterPro" id="IPR006143">
    <property type="entry name" value="RND_pump_MFP"/>
</dbReference>
<dbReference type="PANTHER" id="PTHR30158:SF3">
    <property type="entry name" value="MULTIDRUG EFFLUX PUMP SUBUNIT ACRA-RELATED"/>
    <property type="match status" value="1"/>
</dbReference>
<dbReference type="Gene3D" id="1.10.287.470">
    <property type="entry name" value="Helix hairpin bin"/>
    <property type="match status" value="1"/>
</dbReference>
<accession>A0ABS7NAX1</accession>
<gene>
    <name evidence="9" type="ORF">KUV26_02725</name>
</gene>
<dbReference type="Pfam" id="PF25944">
    <property type="entry name" value="Beta-barrel_RND"/>
    <property type="match status" value="1"/>
</dbReference>
<dbReference type="Pfam" id="PF25917">
    <property type="entry name" value="BSH_RND"/>
    <property type="match status" value="1"/>
</dbReference>
<evidence type="ECO:0000259" key="7">
    <source>
        <dbReference type="Pfam" id="PF25944"/>
    </source>
</evidence>
<dbReference type="InterPro" id="IPR058625">
    <property type="entry name" value="MdtA-like_BSH"/>
</dbReference>
<keyword evidence="3" id="KW-0175">Coiled coil</keyword>
<proteinExistence type="inferred from homology"/>
<reference evidence="9 10" key="1">
    <citation type="submission" date="2021-06" db="EMBL/GenBank/DDBJ databases">
        <title>50 bacteria genomes isolated from Dapeng, Shenzhen, China.</title>
        <authorList>
            <person name="Zheng W."/>
            <person name="Yu S."/>
            <person name="Huang Y."/>
        </authorList>
    </citation>
    <scope>NUCLEOTIDE SEQUENCE [LARGE SCALE GENOMIC DNA]</scope>
    <source>
        <strain evidence="9 10">DP1N14-2</strain>
    </source>
</reference>
<feature type="domain" description="Multidrug resistance protein MdtA-like C-terminal permuted SH3" evidence="8">
    <location>
        <begin position="307"/>
        <end position="366"/>
    </location>
</feature>
<dbReference type="RefSeq" id="WP_222507225.1">
    <property type="nucleotide sequence ID" value="NZ_JAHVJA010000001.1"/>
</dbReference>
<feature type="domain" description="Multidrug resistance protein MdtA-like alpha-helical hairpin" evidence="5">
    <location>
        <begin position="107"/>
        <end position="174"/>
    </location>
</feature>
<feature type="domain" description="Multidrug resistance protein MdtA-like beta-barrel" evidence="7">
    <location>
        <begin position="210"/>
        <end position="299"/>
    </location>
</feature>
<dbReference type="InterPro" id="IPR058627">
    <property type="entry name" value="MdtA-like_C"/>
</dbReference>
<dbReference type="InterPro" id="IPR058626">
    <property type="entry name" value="MdtA-like_b-barrel"/>
</dbReference>
<evidence type="ECO:0000313" key="10">
    <source>
        <dbReference type="Proteomes" id="UP000766629"/>
    </source>
</evidence>
<dbReference type="PANTHER" id="PTHR30158">
    <property type="entry name" value="ACRA/E-RELATED COMPONENT OF DRUG EFFLUX TRANSPORTER"/>
    <property type="match status" value="1"/>
</dbReference>
<evidence type="ECO:0000256" key="1">
    <source>
        <dbReference type="ARBA" id="ARBA00004196"/>
    </source>
</evidence>
<evidence type="ECO:0000256" key="2">
    <source>
        <dbReference type="ARBA" id="ARBA00009477"/>
    </source>
</evidence>
<dbReference type="Gene3D" id="2.40.50.100">
    <property type="match status" value="1"/>
</dbReference>
<sequence>MTCFWNRGLIGRTALALIAAVGLTAADTAFAQQQGAAPKVSVAEAEIKPVKDTATFIGRGEAIDKADIMARVNGYLEEVLVKDGAEVEKGDVLFRIERSAYEAVLETRRAELAQAEANLELASLELARKQELFERGSVPETDRDTARANELVAEAQVRAARAAIQQAELDLSYTEVHAPFSGRVGRVAVSLGDVVSPNGSPLVNIVREAPVYVSFSLNEKQFVEILQSLEAEGIDRSDTGTAPEVFVVLPNGSELEEKGRIAFAGNRVDPATGAVTVRAEFENSGRLILDGAFLTVGLQSQEAVDRVIISQAAIQRDQQGPFVLVVDENNQVQQRYIVTGDAQGTGIIVLDGLIKGETVVVEGLQKIRPGVEVDPVMAVQAGE</sequence>
<evidence type="ECO:0000256" key="4">
    <source>
        <dbReference type="SAM" id="SignalP"/>
    </source>
</evidence>
<comment type="subcellular location">
    <subcellularLocation>
        <location evidence="1">Cell envelope</location>
    </subcellularLocation>
</comment>
<comment type="similarity">
    <text evidence="2">Belongs to the membrane fusion protein (MFP) (TC 8.A.1) family.</text>
</comment>
<comment type="caution">
    <text evidence="9">The sequence shown here is derived from an EMBL/GenBank/DDBJ whole genome shotgun (WGS) entry which is preliminary data.</text>
</comment>
<evidence type="ECO:0000256" key="3">
    <source>
        <dbReference type="SAM" id="Coils"/>
    </source>
</evidence>
<feature type="signal peptide" evidence="4">
    <location>
        <begin position="1"/>
        <end position="31"/>
    </location>
</feature>
<dbReference type="Gene3D" id="2.40.30.170">
    <property type="match status" value="1"/>
</dbReference>
<evidence type="ECO:0000259" key="5">
    <source>
        <dbReference type="Pfam" id="PF25876"/>
    </source>
</evidence>